<dbReference type="EMBL" id="NOXS01000023">
    <property type="protein sequence ID" value="OYQ21350.1"/>
    <property type="molecule type" value="Genomic_DNA"/>
</dbReference>
<dbReference type="AlphaFoldDB" id="A0A255XYN9"/>
<keyword evidence="2" id="KW-1185">Reference proteome</keyword>
<reference evidence="1 2" key="1">
    <citation type="submission" date="2017-07" db="EMBL/GenBank/DDBJ databases">
        <title>Elstera cyanobacteriorum sp. nov., a novel bacterium isolated from cyanobacterial aggregates in a eutrophic lake.</title>
        <authorList>
            <person name="Cai H."/>
        </authorList>
    </citation>
    <scope>NUCLEOTIDE SEQUENCE [LARGE SCALE GENOMIC DNA]</scope>
    <source>
        <strain evidence="1 2">TH019</strain>
    </source>
</reference>
<gene>
    <name evidence="1" type="ORF">CHR90_02400</name>
</gene>
<accession>A0A255XYN9</accession>
<evidence type="ECO:0000313" key="1">
    <source>
        <dbReference type="EMBL" id="OYQ21350.1"/>
    </source>
</evidence>
<name>A0A255XYN9_9PROT</name>
<evidence type="ECO:0000313" key="2">
    <source>
        <dbReference type="Proteomes" id="UP000216361"/>
    </source>
</evidence>
<proteinExistence type="predicted"/>
<comment type="caution">
    <text evidence="1">The sequence shown here is derived from an EMBL/GenBank/DDBJ whole genome shotgun (WGS) entry which is preliminary data.</text>
</comment>
<organism evidence="1 2">
    <name type="scientific">Elstera cyanobacteriorum</name>
    <dbReference type="NCBI Taxonomy" id="2022747"/>
    <lineage>
        <taxon>Bacteria</taxon>
        <taxon>Pseudomonadati</taxon>
        <taxon>Pseudomonadota</taxon>
        <taxon>Alphaproteobacteria</taxon>
        <taxon>Rhodospirillales</taxon>
        <taxon>Rhodospirillaceae</taxon>
        <taxon>Elstera</taxon>
    </lineage>
</organism>
<sequence length="185" mass="21901">MYLTRKEEEKYRLDDLEITLYSTSGAEDKSGIISNRFQIYSNTYLNDQHVKGQHESSPGDFYLGFKPDKYGLKHYGVIGDMSHFYKAEYWRGVRYRDVYYSYNEHGEKEVYIEAVADQLWNNLDRYPEMGGDASVYHHFYNKRLDAVVELGYTRRQLSAWRAIQERVEAFLNALPITANRRLYDG</sequence>
<protein>
    <submittedName>
        <fullName evidence="1">Uncharacterized protein</fullName>
    </submittedName>
</protein>
<dbReference type="Proteomes" id="UP000216361">
    <property type="component" value="Unassembled WGS sequence"/>
</dbReference>